<dbReference type="Proteomes" id="UP000028533">
    <property type="component" value="Unassembled WGS sequence"/>
</dbReference>
<dbReference type="RefSeq" id="WP_036432131.1">
    <property type="nucleotide sequence ID" value="NZ_JFDO01000024.1"/>
</dbReference>
<keyword evidence="1" id="KW-0472">Membrane</keyword>
<feature type="transmembrane region" description="Helical" evidence="1">
    <location>
        <begin position="72"/>
        <end position="95"/>
    </location>
</feature>
<keyword evidence="1" id="KW-0812">Transmembrane</keyword>
<reference evidence="2 3" key="1">
    <citation type="submission" date="2014-02" db="EMBL/GenBank/DDBJ databases">
        <title>Genome sequence of Mycoplasma capricolum subsp. capricolum strain 14232.</title>
        <authorList>
            <person name="Sirand-Pugnet P."/>
            <person name="Breton M."/>
            <person name="Dordet-Frisoni E."/>
            <person name="Baranowski E."/>
            <person name="Barre A."/>
            <person name="Couture C."/>
            <person name="Dupuy V."/>
            <person name="Gaurivaud P."/>
            <person name="Jacob D."/>
            <person name="Lemaitre C."/>
            <person name="Manso-Silvan L."/>
            <person name="Nikolski M."/>
            <person name="Nouvel L.-X."/>
            <person name="Poumarat F."/>
            <person name="Tardy F."/>
            <person name="Thebault P."/>
            <person name="Theil S."/>
            <person name="Citti C."/>
            <person name="Thiaucourt F."/>
            <person name="Blanchard A."/>
        </authorList>
    </citation>
    <scope>NUCLEOTIDE SEQUENCE [LARGE SCALE GENOMIC DNA]</scope>
    <source>
        <strain evidence="2 3">14232</strain>
    </source>
</reference>
<comment type="caution">
    <text evidence="2">The sequence shown here is derived from an EMBL/GenBank/DDBJ whole genome shotgun (WGS) entry which is preliminary data.</text>
</comment>
<evidence type="ECO:0000256" key="1">
    <source>
        <dbReference type="SAM" id="Phobius"/>
    </source>
</evidence>
<dbReference type="EMBL" id="JFDO01000024">
    <property type="protein sequence ID" value="KEZ18473.1"/>
    <property type="molecule type" value="Genomic_DNA"/>
</dbReference>
<evidence type="ECO:0000313" key="3">
    <source>
        <dbReference type="Proteomes" id="UP000028533"/>
    </source>
</evidence>
<evidence type="ECO:0000313" key="2">
    <source>
        <dbReference type="EMBL" id="KEZ18473.1"/>
    </source>
</evidence>
<protein>
    <submittedName>
        <fullName evidence="2">Uncharacterized protein</fullName>
    </submittedName>
</protein>
<accession>A0A084EKI1</accession>
<sequence>MENNEFIFEPLKEYDKYEEKNLNIIKEYFDNLIKTSQVDLEQNQEQVIKINKKEAELKQVNSSLKRLKAWSIFNIVLICLSGLFGAFFIWTLATIKEYKWYEILICIIVLILFFVFLVIQFVVINKKKKVSLNTKNIQQEKLNQLIQTGLEQTQSLRNLIKIGTKNKLLTLTMPFIKLNKYLGLAKLNKLINEYGFINPSSDDQKTTLYVKSGSINNNSFLLTKEYCYEVVKKTYYGSLTISWTESYTDSDGNIKKVTKTQVLTASVVKPFVEFSHYSRIYFATDLALNLQLYRKPQQIDKLTEKEKDKLVKKTEKELHKYSQKNLNFTPLSNTKFEAFWSCFNRNNEREFRLLFTPLAQQNLVELVQDNKKSFGDNYHMLKINKWIVFATNNLDYLNFYDYEKDYDHYNIEHIKNSFYSINNNYFKTIYWTLAPYFSIPSLVQTSSEYKDEIQDNLILSDYEHEVCANLIPSKLLDHPNIKTDSIIKTNLIASQNNIDYIQATSIGFDIVPRIDYIPVLGGDGWYHNVPVSWDEFIKYTNTINFKLKIYKNSPIDDKLWDDEVKNKYNESDILTEYGAIEIE</sequence>
<feature type="transmembrane region" description="Helical" evidence="1">
    <location>
        <begin position="101"/>
        <end position="124"/>
    </location>
</feature>
<dbReference type="NCBIfam" id="NF046000">
    <property type="entry name" value="MAG1210_fam"/>
    <property type="match status" value="1"/>
</dbReference>
<keyword evidence="1" id="KW-1133">Transmembrane helix</keyword>
<proteinExistence type="predicted"/>
<organism evidence="2 3">
    <name type="scientific">Mycoplasma capricolum subsp. capricolum 14232</name>
    <dbReference type="NCBI Taxonomy" id="1188238"/>
    <lineage>
        <taxon>Bacteria</taxon>
        <taxon>Bacillati</taxon>
        <taxon>Mycoplasmatota</taxon>
        <taxon>Mollicutes</taxon>
        <taxon>Mycoplasmataceae</taxon>
        <taxon>Mycoplasma</taxon>
    </lineage>
</organism>
<gene>
    <name evidence="2" type="ORF">MCAPa_5870</name>
</gene>
<dbReference type="AlphaFoldDB" id="A0A084EKI1"/>
<name>A0A084EKI1_MYCCA</name>